<keyword evidence="2" id="KW-1185">Reference proteome</keyword>
<reference evidence="1 2" key="1">
    <citation type="submission" date="2015-10" db="EMBL/GenBank/DDBJ databases">
        <title>Draft genome sequence of Streptomyces corchorusii DSM 40340, type strain for the species Streptomyces corchorusii.</title>
        <authorList>
            <person name="Ruckert C."/>
            <person name="Winkler A."/>
            <person name="Kalinowski J."/>
            <person name="Kampfer P."/>
            <person name="Glaeser S."/>
        </authorList>
    </citation>
    <scope>NUCLEOTIDE SEQUENCE [LARGE SCALE GENOMIC DNA]</scope>
    <source>
        <strain evidence="1 2">DSM 40340</strain>
    </source>
</reference>
<dbReference type="Proteomes" id="UP000053398">
    <property type="component" value="Unassembled WGS sequence"/>
</dbReference>
<name>A0A101PS31_STRCK</name>
<evidence type="ECO:0000313" key="1">
    <source>
        <dbReference type="EMBL" id="KUN16567.1"/>
    </source>
</evidence>
<protein>
    <submittedName>
        <fullName evidence="1">Uncharacterized protein</fullName>
    </submittedName>
</protein>
<evidence type="ECO:0000313" key="2">
    <source>
        <dbReference type="Proteomes" id="UP000053398"/>
    </source>
</evidence>
<organism evidence="1 2">
    <name type="scientific">Streptomyces corchorusii</name>
    <name type="common">Streptomyces chibaensis</name>
    <dbReference type="NCBI Taxonomy" id="1903"/>
    <lineage>
        <taxon>Bacteria</taxon>
        <taxon>Bacillati</taxon>
        <taxon>Actinomycetota</taxon>
        <taxon>Actinomycetes</taxon>
        <taxon>Kitasatosporales</taxon>
        <taxon>Streptomycetaceae</taxon>
        <taxon>Streptomyces</taxon>
    </lineage>
</organism>
<comment type="caution">
    <text evidence="1">The sequence shown here is derived from an EMBL/GenBank/DDBJ whole genome shotgun (WGS) entry which is preliminary data.</text>
</comment>
<dbReference type="AlphaFoldDB" id="A0A101PS31"/>
<dbReference type="EMBL" id="LMWP01000053">
    <property type="protein sequence ID" value="KUN16567.1"/>
    <property type="molecule type" value="Genomic_DNA"/>
</dbReference>
<accession>A0A101PS31</accession>
<sequence>MRWTSLSASSSVANSRFADVGVAVCGTPQPGRRERVHAVRLDFQEPVEQGCGGETTPADDEFALSGELGEVLLHEGQAA</sequence>
<gene>
    <name evidence="1" type="ORF">AQJ11_39150</name>
</gene>
<proteinExistence type="predicted"/>